<organism evidence="20 21">
    <name type="scientific">Celeribacter persicus</name>
    <dbReference type="NCBI Taxonomy" id="1651082"/>
    <lineage>
        <taxon>Bacteria</taxon>
        <taxon>Pseudomonadati</taxon>
        <taxon>Pseudomonadota</taxon>
        <taxon>Alphaproteobacteria</taxon>
        <taxon>Rhodobacterales</taxon>
        <taxon>Roseobacteraceae</taxon>
        <taxon>Celeribacter</taxon>
    </lineage>
</organism>
<dbReference type="PANTHER" id="PTHR46382">
    <property type="entry name" value="PHOSPHATIDATE CYTIDYLYLTRANSFERASE"/>
    <property type="match status" value="1"/>
</dbReference>
<gene>
    <name evidence="20" type="ORF">C8N42_11632</name>
</gene>
<evidence type="ECO:0000256" key="1">
    <source>
        <dbReference type="ARBA" id="ARBA00001698"/>
    </source>
</evidence>
<proteinExistence type="inferred from homology"/>
<feature type="transmembrane region" description="Helical" evidence="19">
    <location>
        <begin position="80"/>
        <end position="98"/>
    </location>
</feature>
<evidence type="ECO:0000256" key="2">
    <source>
        <dbReference type="ARBA" id="ARBA00004651"/>
    </source>
</evidence>
<evidence type="ECO:0000313" key="21">
    <source>
        <dbReference type="Proteomes" id="UP000244077"/>
    </source>
</evidence>
<feature type="transmembrane region" description="Helical" evidence="19">
    <location>
        <begin position="20"/>
        <end position="38"/>
    </location>
</feature>
<evidence type="ECO:0000256" key="12">
    <source>
        <dbReference type="ARBA" id="ARBA00022695"/>
    </source>
</evidence>
<evidence type="ECO:0000313" key="20">
    <source>
        <dbReference type="EMBL" id="PTQ68017.1"/>
    </source>
</evidence>
<name>A0A2T5H8X4_9RHOB</name>
<protein>
    <recommendedName>
        <fullName evidence="7 18">Phosphatidate cytidylyltransferase</fullName>
        <ecNumber evidence="6 18">2.7.7.41</ecNumber>
    </recommendedName>
</protein>
<comment type="pathway">
    <text evidence="4">Lipid metabolism.</text>
</comment>
<comment type="catalytic activity">
    <reaction evidence="1 18">
        <text>a 1,2-diacyl-sn-glycero-3-phosphate + CTP + H(+) = a CDP-1,2-diacyl-sn-glycerol + diphosphate</text>
        <dbReference type="Rhea" id="RHEA:16229"/>
        <dbReference type="ChEBI" id="CHEBI:15378"/>
        <dbReference type="ChEBI" id="CHEBI:33019"/>
        <dbReference type="ChEBI" id="CHEBI:37563"/>
        <dbReference type="ChEBI" id="CHEBI:58332"/>
        <dbReference type="ChEBI" id="CHEBI:58608"/>
        <dbReference type="EC" id="2.7.7.41"/>
    </reaction>
</comment>
<evidence type="ECO:0000256" key="15">
    <source>
        <dbReference type="ARBA" id="ARBA00023136"/>
    </source>
</evidence>
<evidence type="ECO:0000256" key="4">
    <source>
        <dbReference type="ARBA" id="ARBA00005189"/>
    </source>
</evidence>
<evidence type="ECO:0000256" key="16">
    <source>
        <dbReference type="ARBA" id="ARBA00023209"/>
    </source>
</evidence>
<dbReference type="OrthoDB" id="9799199at2"/>
<dbReference type="Pfam" id="PF01148">
    <property type="entry name" value="CTP_transf_1"/>
    <property type="match status" value="1"/>
</dbReference>
<evidence type="ECO:0000256" key="10">
    <source>
        <dbReference type="ARBA" id="ARBA00022679"/>
    </source>
</evidence>
<dbReference type="EC" id="2.7.7.41" evidence="6 18"/>
<keyword evidence="21" id="KW-1185">Reference proteome</keyword>
<feature type="transmembrane region" description="Helical" evidence="19">
    <location>
        <begin position="142"/>
        <end position="160"/>
    </location>
</feature>
<keyword evidence="10 18" id="KW-0808">Transferase</keyword>
<comment type="pathway">
    <text evidence="3 18">Phospholipid metabolism; CDP-diacylglycerol biosynthesis; CDP-diacylglycerol from sn-glycerol 3-phosphate: step 3/3.</text>
</comment>
<evidence type="ECO:0000256" key="8">
    <source>
        <dbReference type="ARBA" id="ARBA00022475"/>
    </source>
</evidence>
<reference evidence="20 21" key="1">
    <citation type="submission" date="2018-04" db="EMBL/GenBank/DDBJ databases">
        <title>Genomic Encyclopedia of Archaeal and Bacterial Type Strains, Phase II (KMG-II): from individual species to whole genera.</title>
        <authorList>
            <person name="Goeker M."/>
        </authorList>
    </citation>
    <scope>NUCLEOTIDE SEQUENCE [LARGE SCALE GENOMIC DNA]</scope>
    <source>
        <strain evidence="20 21">DSM 100434</strain>
    </source>
</reference>
<dbReference type="RefSeq" id="WP_107817651.1">
    <property type="nucleotide sequence ID" value="NZ_QAOH01000016.1"/>
</dbReference>
<feature type="transmembrane region" description="Helical" evidence="19">
    <location>
        <begin position="166"/>
        <end position="187"/>
    </location>
</feature>
<dbReference type="GO" id="GO:0004605">
    <property type="term" value="F:phosphatidate cytidylyltransferase activity"/>
    <property type="evidence" value="ECO:0007669"/>
    <property type="project" value="UniProtKB-EC"/>
</dbReference>
<dbReference type="Proteomes" id="UP000244077">
    <property type="component" value="Unassembled WGS sequence"/>
</dbReference>
<feature type="transmembrane region" description="Helical" evidence="19">
    <location>
        <begin position="104"/>
        <end position="122"/>
    </location>
</feature>
<evidence type="ECO:0000256" key="11">
    <source>
        <dbReference type="ARBA" id="ARBA00022692"/>
    </source>
</evidence>
<evidence type="ECO:0000256" key="13">
    <source>
        <dbReference type="ARBA" id="ARBA00022989"/>
    </source>
</evidence>
<sequence>MKGQGGKPGSPKNGKWRDLAPRLLSAAVMVAVGLGAVFAGHLAFTTLVIVVGLIGLWELWRMARLKQAAGGFSPGDQQMLALYLVILLLGCLGLVSLSDEGGRALLLYAIGLVVVTDSLGYLVGKTLGGPKFWPRISPNKTWSGILGGWAGSAIFAYYAHPYMPEGFVRLWFFVTSTMVLSFASQLGDMLESALKRRMGVKDSSNIIPGHGGVLDRFDALLAVGALYVILATIFG</sequence>
<feature type="transmembrane region" description="Helical" evidence="19">
    <location>
        <begin position="217"/>
        <end position="234"/>
    </location>
</feature>
<keyword evidence="16" id="KW-0594">Phospholipid biosynthesis</keyword>
<keyword evidence="15 19" id="KW-0472">Membrane</keyword>
<evidence type="ECO:0000256" key="5">
    <source>
        <dbReference type="ARBA" id="ARBA00010185"/>
    </source>
</evidence>
<evidence type="ECO:0000256" key="9">
    <source>
        <dbReference type="ARBA" id="ARBA00022516"/>
    </source>
</evidence>
<keyword evidence="14" id="KW-0443">Lipid metabolism</keyword>
<evidence type="ECO:0000256" key="17">
    <source>
        <dbReference type="ARBA" id="ARBA00023264"/>
    </source>
</evidence>
<evidence type="ECO:0000256" key="3">
    <source>
        <dbReference type="ARBA" id="ARBA00005119"/>
    </source>
</evidence>
<dbReference type="AlphaFoldDB" id="A0A2T5H8X4"/>
<dbReference type="GO" id="GO:0016024">
    <property type="term" value="P:CDP-diacylglycerol biosynthetic process"/>
    <property type="evidence" value="ECO:0007669"/>
    <property type="project" value="UniProtKB-UniPathway"/>
</dbReference>
<dbReference type="PROSITE" id="PS01315">
    <property type="entry name" value="CDS"/>
    <property type="match status" value="1"/>
</dbReference>
<dbReference type="InterPro" id="IPR000374">
    <property type="entry name" value="PC_trans"/>
</dbReference>
<keyword evidence="12 18" id="KW-0548">Nucleotidyltransferase</keyword>
<dbReference type="PANTHER" id="PTHR46382:SF1">
    <property type="entry name" value="PHOSPHATIDATE CYTIDYLYLTRANSFERASE"/>
    <property type="match status" value="1"/>
</dbReference>
<comment type="caution">
    <text evidence="20">The sequence shown here is derived from an EMBL/GenBank/DDBJ whole genome shotgun (WGS) entry which is preliminary data.</text>
</comment>
<evidence type="ECO:0000256" key="19">
    <source>
        <dbReference type="SAM" id="Phobius"/>
    </source>
</evidence>
<dbReference type="EMBL" id="QAOH01000016">
    <property type="protein sequence ID" value="PTQ68017.1"/>
    <property type="molecule type" value="Genomic_DNA"/>
</dbReference>
<dbReference type="GO" id="GO:0005886">
    <property type="term" value="C:plasma membrane"/>
    <property type="evidence" value="ECO:0007669"/>
    <property type="project" value="UniProtKB-SubCell"/>
</dbReference>
<evidence type="ECO:0000256" key="7">
    <source>
        <dbReference type="ARBA" id="ARBA00019373"/>
    </source>
</evidence>
<evidence type="ECO:0000256" key="18">
    <source>
        <dbReference type="RuleBase" id="RU003938"/>
    </source>
</evidence>
<evidence type="ECO:0000256" key="14">
    <source>
        <dbReference type="ARBA" id="ARBA00023098"/>
    </source>
</evidence>
<dbReference type="UniPathway" id="UPA00557">
    <property type="reaction ID" value="UER00614"/>
</dbReference>
<keyword evidence="17" id="KW-1208">Phospholipid metabolism</keyword>
<accession>A0A2T5H8X4</accession>
<keyword evidence="11 18" id="KW-0812">Transmembrane</keyword>
<comment type="subcellular location">
    <subcellularLocation>
        <location evidence="2">Cell membrane</location>
        <topology evidence="2">Multi-pass membrane protein</topology>
    </subcellularLocation>
</comment>
<keyword evidence="13 19" id="KW-1133">Transmembrane helix</keyword>
<evidence type="ECO:0000256" key="6">
    <source>
        <dbReference type="ARBA" id="ARBA00012487"/>
    </source>
</evidence>
<keyword evidence="9" id="KW-0444">Lipid biosynthesis</keyword>
<comment type="similarity">
    <text evidence="5 18">Belongs to the CDS family.</text>
</comment>
<keyword evidence="8" id="KW-1003">Cell membrane</keyword>